<gene>
    <name evidence="4" type="ORF">TRAPUB_10575</name>
</gene>
<dbReference type="SMART" id="SM00993">
    <property type="entry name" value="YL1_C"/>
    <property type="match status" value="1"/>
</dbReference>
<organism evidence="4 5">
    <name type="scientific">Trametes pubescens</name>
    <name type="common">White-rot fungus</name>
    <dbReference type="NCBI Taxonomy" id="154538"/>
    <lineage>
        <taxon>Eukaryota</taxon>
        <taxon>Fungi</taxon>
        <taxon>Dikarya</taxon>
        <taxon>Basidiomycota</taxon>
        <taxon>Agaricomycotina</taxon>
        <taxon>Agaricomycetes</taxon>
        <taxon>Polyporales</taxon>
        <taxon>Polyporaceae</taxon>
        <taxon>Trametes</taxon>
    </lineage>
</organism>
<evidence type="ECO:0000256" key="2">
    <source>
        <dbReference type="SAM" id="MobiDB-lite"/>
    </source>
</evidence>
<dbReference type="OMA" id="GNIKEHR"/>
<name>A0A1M2VZ65_TRAPU</name>
<dbReference type="InterPro" id="IPR046757">
    <property type="entry name" value="YL1_N"/>
</dbReference>
<feature type="region of interest" description="Disordered" evidence="2">
    <location>
        <begin position="291"/>
        <end position="321"/>
    </location>
</feature>
<dbReference type="Proteomes" id="UP000184267">
    <property type="component" value="Unassembled WGS sequence"/>
</dbReference>
<proteinExistence type="inferred from homology"/>
<comment type="similarity">
    <text evidence="1">Belongs to the VPS72/YL1 family.</text>
</comment>
<evidence type="ECO:0000259" key="3">
    <source>
        <dbReference type="SMART" id="SM00993"/>
    </source>
</evidence>
<dbReference type="Pfam" id="PF08265">
    <property type="entry name" value="YL1_C"/>
    <property type="match status" value="1"/>
</dbReference>
<comment type="caution">
    <text evidence="4">The sequence shown here is derived from an EMBL/GenBank/DDBJ whole genome shotgun (WGS) entry which is preliminary data.</text>
</comment>
<reference evidence="4 5" key="1">
    <citation type="submission" date="2016-10" db="EMBL/GenBank/DDBJ databases">
        <title>Genome sequence of the basidiomycete white-rot fungus Trametes pubescens.</title>
        <authorList>
            <person name="Makela M.R."/>
            <person name="Granchi Z."/>
            <person name="Peng M."/>
            <person name="De Vries R.P."/>
            <person name="Grigoriev I."/>
            <person name="Riley R."/>
            <person name="Hilden K."/>
        </authorList>
    </citation>
    <scope>NUCLEOTIDE SEQUENCE [LARGE SCALE GENOMIC DNA]</scope>
    <source>
        <strain evidence="4 5">FBCC735</strain>
    </source>
</reference>
<feature type="region of interest" description="Disordered" evidence="2">
    <location>
        <begin position="48"/>
        <end position="67"/>
    </location>
</feature>
<sequence length="447" mass="50476">MEDSLVSRRPKRSTAGNRMEAALAEFKEEELGMDVDEDADFAMDKDEEDVFESDFESTDEEGQQEDVDAVAEKMIRQEESHTRKTNRTHLERITALAHARQAATFHPELVAPPEKEKTEKKIRRRVSLGVAVDAETGEVTSLGPDNVDEVESASVALGRRHSTRTHTVANTSATVSRVKDEERKQSTAPKRPKFKNKALTQAELIARALDMEEGNTEEHKNYLTIEEEKRRKARVVRASVQGSLLRWTSKTEEITVKVDPAPPPVMHTHYPPPYGGAPGYSYIPPQYMPPHHASPPVPQSPFQQWPPPPPPPMYHTEPQPQPYVPPPPPQPVFRKERAAKQYVVHELEQVEKAPRPTWSSTMTAMFGDHADWENMRVYTTKGRPFVRPTQICPITGRAARYLDPRTNVPYADLEAYRVLGGVLRHEHVWSSALGCYVSKEGSVFARS</sequence>
<dbReference type="GO" id="GO:0005634">
    <property type="term" value="C:nucleus"/>
    <property type="evidence" value="ECO:0007669"/>
    <property type="project" value="TreeGrafter"/>
</dbReference>
<feature type="region of interest" description="Disordered" evidence="2">
    <location>
        <begin position="172"/>
        <end position="193"/>
    </location>
</feature>
<feature type="domain" description="Vps72/YL1 C-terminal" evidence="3">
    <location>
        <begin position="390"/>
        <end position="419"/>
    </location>
</feature>
<dbReference type="OrthoDB" id="78296at2759"/>
<evidence type="ECO:0000313" key="4">
    <source>
        <dbReference type="EMBL" id="OJT12878.1"/>
    </source>
</evidence>
<feature type="region of interest" description="Disordered" evidence="2">
    <location>
        <begin position="104"/>
        <end position="123"/>
    </location>
</feature>
<dbReference type="STRING" id="154538.A0A1M2VZ65"/>
<keyword evidence="5" id="KW-1185">Reference proteome</keyword>
<evidence type="ECO:0000256" key="1">
    <source>
        <dbReference type="ARBA" id="ARBA00006832"/>
    </source>
</evidence>
<dbReference type="InterPro" id="IPR013272">
    <property type="entry name" value="Vps72/YL1_C"/>
</dbReference>
<dbReference type="PANTHER" id="PTHR13275:SF4">
    <property type="entry name" value="VACUOLAR PROTEIN SORTING-ASSOCIATED PROTEIN 72 HOMOLOG"/>
    <property type="match status" value="1"/>
</dbReference>
<protein>
    <recommendedName>
        <fullName evidence="3">Vps72/YL1 C-terminal domain-containing protein</fullName>
    </recommendedName>
</protein>
<evidence type="ECO:0000313" key="5">
    <source>
        <dbReference type="Proteomes" id="UP000184267"/>
    </source>
</evidence>
<accession>A0A1M2VZ65</accession>
<dbReference type="EMBL" id="MNAD01000446">
    <property type="protein sequence ID" value="OJT12878.1"/>
    <property type="molecule type" value="Genomic_DNA"/>
</dbReference>
<dbReference type="AlphaFoldDB" id="A0A1M2VZ65"/>
<dbReference type="PANTHER" id="PTHR13275">
    <property type="entry name" value="YL-1 PROTEIN TRANSCRIPTION FACTOR-LIKE 1"/>
    <property type="match status" value="1"/>
</dbReference>
<dbReference type="Pfam" id="PF05764">
    <property type="entry name" value="YL1"/>
    <property type="match status" value="1"/>
</dbReference>